<dbReference type="GeneID" id="14013817"/>
<evidence type="ECO:0000256" key="2">
    <source>
        <dbReference type="ARBA" id="ARBA00022732"/>
    </source>
</evidence>
<organism evidence="6 7">
    <name type="scientific">Cyanophage S-TIM5</name>
    <dbReference type="NCBI Taxonomy" id="1137745"/>
    <lineage>
        <taxon>Viruses</taxon>
        <taxon>Duplodnaviria</taxon>
        <taxon>Heunggongvirae</taxon>
        <taxon>Uroviricota</taxon>
        <taxon>Caudoviricetes</taxon>
        <taxon>Aurunvirus</taxon>
        <taxon>Aurunvirus STIM5</taxon>
    </lineage>
</organism>
<comment type="subcellular location">
    <subcellularLocation>
        <location evidence="1">Virion</location>
    </subcellularLocation>
</comment>
<evidence type="ECO:0000256" key="3">
    <source>
        <dbReference type="SAM" id="Coils"/>
    </source>
</evidence>
<sequence length="1463" mass="155521">MAYIGRNPAIGTQKVLDSLESQFNGSKVTFDLRYNSNTIYPPIASALIVSLGGVLQEPGVAYTVTSDTITFASAPPIGTDCWILLYTEFGRAADSATNFSVSNNLTIGNELHGPANFIIDPATIGDNTGTVEIKGNLTVQGTQTTVNSTTVDLDHLSLGDGEIANFGTDNDLRIYHSGNVSRIYDTSTNLQIAGSIVELRNSGTNEVMIAAYEDDRVELYYDSSKKLETTNTGIDVTGHTETDTLNVSGISTFQGNVHLGDNDRLRIGDGNDLELYHDGTDDLIRSSGTTLKITGTRVVVNNAANNANQAVFTAGGSVALYHNASKKFETTSSGIDVTGHTETDTLRVSGIATFTGSETNFEGLTKITRTNDGQALQLINTSNANNAYVDQRFNIDGHSRASIRGQIFGANLGGLLRFYTAANSQVLTERAVIDYNGRFGINVTSPTETLDVGGTTQTQQLNVTGVSTFANTISVAETIQHTGDTNTSISFPSNDYIRLTTSGSSRLNATPNGYILLGTNSEPSGGDAHARNARLVVQGRIGNTADSGRLNLQRGSSTSNGSSIGSITFTDNSNNAYARIETLADAAPGTNDYPGRIVFSTTPDGSASPTESLRITSAGYVSIPDDSGRFTAGSSNDLQIYHDGSNSYVEDVGTGALIMKGSTVRIRSTTNENMLSASQNGAISLYYDNSVKLETTSTGIDVTGKTDTDTLNVSGLSTLQGTLEFDSTLQSYDPAGGGGSDTSTNAAIALPSGKQIVGVDDGYIRSLLSWSDSSNIIIGQQNTSKIQGIQLKPGTNAGVGLHYGGSGDNLKFRTTSTGVDVLGTITASSDGSNPIILVKGSGPNFIRFASDSSGTVDADSIDFVYRATPNTLGFERSSDGTTFWTTDADTGVTNFNYTPTVSGSSIFNASNLNAGTIPDARIPDVITPTTRVQTQEIRANGTQLVLNAGEAAGKFSGQTAEKIYLNSEGGTRISTPTGGGNFESGYVTNITEITGQGIFFHNGTTRIGEITTQDTTWLRINQTTAKNIYTPRYIRADGGLFVDGTAKGINGSGNFIGGTIAGASDVTDANTANTVVKRNGSSDINCRLVRQSYQNQSTISGGIVYRINNGNDNYLRVCNSPSAIRTFLGVTATGSDGNYLRANATDTATGTLTFNGLVNIRTGLDFADGDFIRMGSSDDWTATFNNNNWLYINQKGNGIIFQDNGTGKMVLEDSGIFRPHSNNQGAIGTTTHRWNIVYAYGIRSQSQGSPGHNNSTTGYALSSTGAGYFSRSGGEALYCNRNQNGGIVRFGRSGSEKGQIVMNTNSVSYQTTSDYRLKENVVALENGIERVKQLKPYRFNFIDDPNETLDGFLAHEAQEVVHECASGTKDEMKGIGTLTEWDGTTLETDVVEPDELTWEETITDEEGNETTQTRTRTWTQTGTQPVHQGIDQAKLVPLLTAALQEAITKIEQLEARITQLEST</sequence>
<proteinExistence type="predicted"/>
<feature type="domain" description="Peptidase S74" evidence="5">
    <location>
        <begin position="1313"/>
        <end position="1457"/>
    </location>
</feature>
<keyword evidence="2" id="KW-1227">Viral tail protein</keyword>
<keyword evidence="2" id="KW-0946">Virion</keyword>
<accession>H6WFW0</accession>
<evidence type="ECO:0000259" key="5">
    <source>
        <dbReference type="PROSITE" id="PS51688"/>
    </source>
</evidence>
<feature type="coiled-coil region" evidence="3">
    <location>
        <begin position="1436"/>
        <end position="1463"/>
    </location>
</feature>
<evidence type="ECO:0000313" key="7">
    <source>
        <dbReference type="Proteomes" id="UP000007178"/>
    </source>
</evidence>
<evidence type="ECO:0000313" key="6">
    <source>
        <dbReference type="EMBL" id="AEZ65685.1"/>
    </source>
</evidence>
<dbReference type="EMBL" id="JQ245707">
    <property type="protein sequence ID" value="AEZ65685.1"/>
    <property type="molecule type" value="Genomic_DNA"/>
</dbReference>
<evidence type="ECO:0000256" key="4">
    <source>
        <dbReference type="SAM" id="MobiDB-lite"/>
    </source>
</evidence>
<dbReference type="GO" id="GO:0098015">
    <property type="term" value="C:virus tail"/>
    <property type="evidence" value="ECO:0007669"/>
    <property type="project" value="UniProtKB-KW"/>
</dbReference>
<dbReference type="Proteomes" id="UP000007178">
    <property type="component" value="Segment"/>
</dbReference>
<feature type="region of interest" description="Disordered" evidence="4">
    <location>
        <begin position="1405"/>
        <end position="1425"/>
    </location>
</feature>
<evidence type="ECO:0000256" key="1">
    <source>
        <dbReference type="ARBA" id="ARBA00004328"/>
    </source>
</evidence>
<keyword evidence="7" id="KW-1185">Reference proteome</keyword>
<reference evidence="6 7" key="1">
    <citation type="journal article" date="2012" name="Proc. Natl. Acad. Sci. U.S.A.">
        <title>A novel lineage of myoviruses infecting cyanobacteria is widespread in the oceans.</title>
        <authorList>
            <person name="Sabehi G."/>
            <person name="Shaulov L."/>
            <person name="Silver D.H."/>
            <person name="Yanai I."/>
            <person name="Harel A."/>
            <person name="Lindell D."/>
        </authorList>
    </citation>
    <scope>NUCLEOTIDE SEQUENCE [LARGE SCALE GENOMIC DNA]</scope>
</reference>
<protein>
    <submittedName>
        <fullName evidence="6">Virion structural protein and packaging</fullName>
    </submittedName>
</protein>
<dbReference type="InterPro" id="IPR030392">
    <property type="entry name" value="S74_ICA"/>
</dbReference>
<dbReference type="RefSeq" id="YP_007006098.1">
    <property type="nucleotide sequence ID" value="NC_019516.2"/>
</dbReference>
<dbReference type="KEGG" id="vg:14013817"/>
<keyword evidence="3" id="KW-0175">Coiled coil</keyword>
<dbReference type="PROSITE" id="PS51688">
    <property type="entry name" value="ICA"/>
    <property type="match status" value="1"/>
</dbReference>
<feature type="compositionally biased region" description="Low complexity" evidence="4">
    <location>
        <begin position="1410"/>
        <end position="1424"/>
    </location>
</feature>
<name>H6WFW0_9CAUD</name>
<dbReference type="Pfam" id="PF13884">
    <property type="entry name" value="Peptidase_S74"/>
    <property type="match status" value="1"/>
</dbReference>